<dbReference type="InterPro" id="IPR001667">
    <property type="entry name" value="DDH_dom"/>
</dbReference>
<organism evidence="2 3">
    <name type="scientific">Thermococcus piezophilus</name>
    <dbReference type="NCBI Taxonomy" id="1712654"/>
    <lineage>
        <taxon>Archaea</taxon>
        <taxon>Methanobacteriati</taxon>
        <taxon>Methanobacteriota</taxon>
        <taxon>Thermococci</taxon>
        <taxon>Thermococcales</taxon>
        <taxon>Thermococcaceae</taxon>
        <taxon>Thermococcus</taxon>
    </lineage>
</organism>
<evidence type="ECO:0000259" key="1">
    <source>
        <dbReference type="Pfam" id="PF01368"/>
    </source>
</evidence>
<dbReference type="Proteomes" id="UP000076969">
    <property type="component" value="Chromosome"/>
</dbReference>
<reference evidence="3" key="1">
    <citation type="journal article" date="2016" name="Syst. Appl. Microbiol.">
        <title>Thermococcus piezophilus sp. nov., a novel hyperthermophilic and piezophilic archaeon with a broad pressure range for growth, isolated from a deepest hydrothermal vent at the Mid-Cayman Rise.</title>
        <authorList>
            <person name="Dalmasso C."/>
            <person name="Oger P."/>
            <person name="Selva G."/>
            <person name="Courtine D."/>
            <person name="L'Haridon S."/>
            <person name="Garlaschelli A."/>
            <person name="Roussel E."/>
            <person name="Miyazaki J."/>
            <person name="Reveillaud J."/>
            <person name="Jebbar M."/>
            <person name="Takai K."/>
            <person name="Maignien L."/>
            <person name="Alain K."/>
        </authorList>
    </citation>
    <scope>NUCLEOTIDE SEQUENCE [LARGE SCALE GENOMIC DNA]</scope>
    <source>
        <strain evidence="3">CDGS</strain>
    </source>
</reference>
<dbReference type="STRING" id="1712654.A7C91_03540"/>
<gene>
    <name evidence="2" type="ORF">A7C91_03540</name>
</gene>
<dbReference type="RefSeq" id="WP_068664962.1">
    <property type="nucleotide sequence ID" value="NZ_CP015520.1"/>
</dbReference>
<sequence>MHLIVHHWDTDGITSAALLVRALCLEDFTNMTAQIGEFRFDERIRKAIEGAEKLYVMDFNVPGEVENVDIETLFIDHHTQPRIRNPKVKQINPSLDGEYYPSASLVVSEYFGLWNAWSALGVVGDIGERAFEVPRVNELLDREGLSREEALRLVELMDSNYIAVDREAVEDAVAVLLSQETKELLEYEPWVKRADEIRRIIEEALSSVAERNGFAIVEFESPFNIISKVARRLVWEMGFRGAVVVNKNFHGKAQLYFRVSKEEAERINMAEVIERLRILGTNTGGKREVLGCVCNRKKVEEAFKIVEKYLG</sequence>
<dbReference type="AlphaFoldDB" id="A0A172WG03"/>
<name>A0A172WG03_9EURY</name>
<proteinExistence type="predicted"/>
<dbReference type="EMBL" id="CP015520">
    <property type="protein sequence ID" value="ANF22351.1"/>
    <property type="molecule type" value="Genomic_DNA"/>
</dbReference>
<feature type="domain" description="DDH" evidence="1">
    <location>
        <begin position="3"/>
        <end position="110"/>
    </location>
</feature>
<dbReference type="GeneID" id="28495236"/>
<protein>
    <submittedName>
        <fullName evidence="2">DHH family protein</fullName>
    </submittedName>
</protein>
<evidence type="ECO:0000313" key="2">
    <source>
        <dbReference type="EMBL" id="ANF22351.1"/>
    </source>
</evidence>
<evidence type="ECO:0000313" key="3">
    <source>
        <dbReference type="Proteomes" id="UP000076969"/>
    </source>
</evidence>
<dbReference type="KEGG" id="tpie:A7C91_03540"/>
<dbReference type="Pfam" id="PF01368">
    <property type="entry name" value="DHH"/>
    <property type="match status" value="1"/>
</dbReference>
<accession>A0A172WG03</accession>
<dbReference type="SUPFAM" id="SSF64182">
    <property type="entry name" value="DHH phosphoesterases"/>
    <property type="match status" value="1"/>
</dbReference>
<keyword evidence="3" id="KW-1185">Reference proteome</keyword>
<dbReference type="InterPro" id="IPR038763">
    <property type="entry name" value="DHH_sf"/>
</dbReference>
<dbReference type="OrthoDB" id="86112at2157"/>